<dbReference type="InterPro" id="IPR036085">
    <property type="entry name" value="PAZ_dom_sf"/>
</dbReference>
<keyword evidence="6" id="KW-1185">Reference proteome</keyword>
<dbReference type="Proteomes" id="UP000789342">
    <property type="component" value="Unassembled WGS sequence"/>
</dbReference>
<dbReference type="EMBL" id="CAJVPV010001874">
    <property type="protein sequence ID" value="CAG8510781.1"/>
    <property type="molecule type" value="Genomic_DNA"/>
</dbReference>
<dbReference type="PANTHER" id="PTHR22891">
    <property type="entry name" value="EUKARYOTIC TRANSLATION INITIATION FACTOR 2C"/>
    <property type="match status" value="1"/>
</dbReference>
<dbReference type="OrthoDB" id="2328032at2759"/>
<dbReference type="PROSITE" id="PS50822">
    <property type="entry name" value="PIWI"/>
    <property type="match status" value="1"/>
</dbReference>
<dbReference type="InterPro" id="IPR014811">
    <property type="entry name" value="ArgoL1"/>
</dbReference>
<dbReference type="SUPFAM" id="SSF101690">
    <property type="entry name" value="PAZ domain"/>
    <property type="match status" value="1"/>
</dbReference>
<dbReference type="InterPro" id="IPR003165">
    <property type="entry name" value="Piwi"/>
</dbReference>
<dbReference type="PROSITE" id="PS50821">
    <property type="entry name" value="PAZ"/>
    <property type="match status" value="1"/>
</dbReference>
<dbReference type="SUPFAM" id="SSF53098">
    <property type="entry name" value="Ribonuclease H-like"/>
    <property type="match status" value="1"/>
</dbReference>
<dbReference type="InterPro" id="IPR036397">
    <property type="entry name" value="RNaseH_sf"/>
</dbReference>
<dbReference type="AlphaFoldDB" id="A0A9N8ZWC7"/>
<feature type="compositionally biased region" description="Basic and acidic residues" evidence="2">
    <location>
        <begin position="847"/>
        <end position="859"/>
    </location>
</feature>
<evidence type="ECO:0000256" key="1">
    <source>
        <dbReference type="RuleBase" id="RU361178"/>
    </source>
</evidence>
<proteinExistence type="inferred from homology"/>
<name>A0A9N8ZWC7_9GLOM</name>
<dbReference type="Pfam" id="PF02170">
    <property type="entry name" value="PAZ"/>
    <property type="match status" value="1"/>
</dbReference>
<dbReference type="CDD" id="cd02846">
    <property type="entry name" value="PAZ_argonaute_like"/>
    <property type="match status" value="1"/>
</dbReference>
<accession>A0A9N8ZWC7</accession>
<dbReference type="Pfam" id="PF02171">
    <property type="entry name" value="Piwi"/>
    <property type="match status" value="1"/>
</dbReference>
<dbReference type="Gene3D" id="3.30.420.10">
    <property type="entry name" value="Ribonuclease H-like superfamily/Ribonuclease H"/>
    <property type="match status" value="1"/>
</dbReference>
<sequence length="882" mass="99659">MASQLGFASRPKEPARAGTPFQIVANFLEIAKFNYPTVNSYSLDIRGRDRNSSVSKKDYDMIFLQILREGKLGRGVGAAYDGNLVYSITELTRAGNKREINVVFTPEGDVGRPKNLIATLKYSRQFDLGGIAEYVRVNSNKSWSSEIQTILIVLNAFINSKVRAQFSSSAKKAIFIHRSQNERVFLNGGIELKKGYWQTIRPGWGKLFINIDLCATTYYPSGKLIDIIPHIIAKSRDELRQGLTPEEIEHLSEFLKDLDVTTTYRGDRGRRKHKVFQVSARSADQCTFVAGDGRRISVAEYYRGLGMPLEFRNLPCIVVRKPHKDDVLLPLEVCELLQGQKYKKRLSPYQLQEMIGKVTVRPDDRFRYLDYALKNIYKHQSDENISSIGMEVGSEFVKLMARNLAPPRLIDRERKPIQPVMGNWEVKRFITGINIYNWSVVVFEDMKTLPIEILKNALIQLMELLTQKGLNIVNNKPPIYYANPNGDYSKSLQIGFNNARINRGKAPQLIICVIRKKLKGDSGIRPIIKKTCGTILGVISQCIVASNIGSEKWRQICGNLALKINGRLGGTNSTLYNHELKFKTTTTPMVLGADVFHPGIEEKRKGQPSVAAVCASMDPELTRYVARYGMNKILNNETIEDIENMMKDLLEQFRRRNDGALPEQIIFYRDGVSEGQFQTVLDVEIFAIKNVFKEVYKYHDPPKLTFLIVQKRHHARFLPVNEKDRDPNGGNCKPGTVIDTGIVVPQNFTFFLQSHASPLGTARSAYYHVILNEGNFSADEIQGITYRLCFLSVRCNMALSHVTPVHYAHHIANQARYFVDYDPIPVSARGGRGGRGGRGRGGRGSRGGRDRHAEEPATEKVMVRNGSCARVKDSILNEMYFV</sequence>
<comment type="similarity">
    <text evidence="1">Belongs to the argonaute family.</text>
</comment>
<dbReference type="Gene3D" id="3.40.50.2300">
    <property type="match status" value="1"/>
</dbReference>
<dbReference type="SMART" id="SM01163">
    <property type="entry name" value="DUF1785"/>
    <property type="match status" value="1"/>
</dbReference>
<dbReference type="Gene3D" id="2.170.260.10">
    <property type="entry name" value="paz domain"/>
    <property type="match status" value="1"/>
</dbReference>
<evidence type="ECO:0000256" key="2">
    <source>
        <dbReference type="SAM" id="MobiDB-lite"/>
    </source>
</evidence>
<dbReference type="SMART" id="SM00950">
    <property type="entry name" value="Piwi"/>
    <property type="match status" value="1"/>
</dbReference>
<feature type="domain" description="Piwi" evidence="4">
    <location>
        <begin position="509"/>
        <end position="820"/>
    </location>
</feature>
<organism evidence="5 6">
    <name type="scientific">Acaulospora morrowiae</name>
    <dbReference type="NCBI Taxonomy" id="94023"/>
    <lineage>
        <taxon>Eukaryota</taxon>
        <taxon>Fungi</taxon>
        <taxon>Fungi incertae sedis</taxon>
        <taxon>Mucoromycota</taxon>
        <taxon>Glomeromycotina</taxon>
        <taxon>Glomeromycetes</taxon>
        <taxon>Diversisporales</taxon>
        <taxon>Acaulosporaceae</taxon>
        <taxon>Acaulospora</taxon>
    </lineage>
</organism>
<comment type="caution">
    <text evidence="5">The sequence shown here is derived from an EMBL/GenBank/DDBJ whole genome shotgun (WGS) entry which is preliminary data.</text>
</comment>
<evidence type="ECO:0000313" key="5">
    <source>
        <dbReference type="EMBL" id="CAG8510781.1"/>
    </source>
</evidence>
<reference evidence="5" key="1">
    <citation type="submission" date="2021-06" db="EMBL/GenBank/DDBJ databases">
        <authorList>
            <person name="Kallberg Y."/>
            <person name="Tangrot J."/>
            <person name="Rosling A."/>
        </authorList>
    </citation>
    <scope>NUCLEOTIDE SEQUENCE</scope>
    <source>
        <strain evidence="5">CL551</strain>
    </source>
</reference>
<feature type="domain" description="PAZ" evidence="3">
    <location>
        <begin position="223"/>
        <end position="338"/>
    </location>
</feature>
<evidence type="ECO:0000259" key="4">
    <source>
        <dbReference type="PROSITE" id="PS50822"/>
    </source>
</evidence>
<dbReference type="Pfam" id="PF08699">
    <property type="entry name" value="ArgoL1"/>
    <property type="match status" value="1"/>
</dbReference>
<evidence type="ECO:0000313" key="6">
    <source>
        <dbReference type="Proteomes" id="UP000789342"/>
    </source>
</evidence>
<dbReference type="InterPro" id="IPR012337">
    <property type="entry name" value="RNaseH-like_sf"/>
</dbReference>
<protein>
    <submittedName>
        <fullName evidence="5">5078_t:CDS:1</fullName>
    </submittedName>
</protein>
<dbReference type="SMART" id="SM00949">
    <property type="entry name" value="PAZ"/>
    <property type="match status" value="1"/>
</dbReference>
<dbReference type="GO" id="GO:0003723">
    <property type="term" value="F:RNA binding"/>
    <property type="evidence" value="ECO:0007669"/>
    <property type="project" value="InterPro"/>
</dbReference>
<gene>
    <name evidence="5" type="ORF">AMORRO_LOCUS3713</name>
</gene>
<dbReference type="InterPro" id="IPR003100">
    <property type="entry name" value="PAZ_dom"/>
</dbReference>
<evidence type="ECO:0000259" key="3">
    <source>
        <dbReference type="PROSITE" id="PS50821"/>
    </source>
</evidence>
<feature type="region of interest" description="Disordered" evidence="2">
    <location>
        <begin position="829"/>
        <end position="859"/>
    </location>
</feature>